<name>A0ABT6EB16_9ENTR</name>
<dbReference type="Proteomes" id="UP001075001">
    <property type="component" value="Unassembled WGS sequence"/>
</dbReference>
<evidence type="ECO:0000313" key="2">
    <source>
        <dbReference type="Proteomes" id="UP001075001"/>
    </source>
</evidence>
<comment type="caution">
    <text evidence="1">The sequence shown here is derived from an EMBL/GenBank/DDBJ whole genome shotgun (WGS) entry which is preliminary data.</text>
</comment>
<accession>A0ABT6EB16</accession>
<evidence type="ECO:0000313" key="1">
    <source>
        <dbReference type="EMBL" id="MDG1642598.1"/>
    </source>
</evidence>
<sequence length="119" mass="13558">MRKLKKVGFYRELPHGDENGDSLISSINNGTYINLSKVLGYLEHGHLLMVAPAVLTDLLSEEQKYIGTLTIKTDGAWAWSGDLAYYIQHYGLSLPEDFLHHMENRDWNIVDVDINNLIL</sequence>
<dbReference type="RefSeq" id="WP_112215216.1">
    <property type="nucleotide sequence ID" value="NZ_CABGGQ010000015.1"/>
</dbReference>
<keyword evidence="2" id="KW-1185">Reference proteome</keyword>
<reference evidence="1" key="1">
    <citation type="submission" date="2023-03" db="EMBL/GenBank/DDBJ databases">
        <title>identification of new KPC variant in Klebsiella huaxiensis from the Hospital Sewage Samples in China.</title>
        <authorList>
            <person name="Wu Y."/>
        </authorList>
    </citation>
    <scope>NUCLEOTIDE SEQUENCE</scope>
    <source>
        <strain evidence="1">ZR-9</strain>
    </source>
</reference>
<proteinExistence type="predicted"/>
<protein>
    <submittedName>
        <fullName evidence="1">Uncharacterized protein</fullName>
    </submittedName>
</protein>
<gene>
    <name evidence="1" type="ORF">OXR69_012080</name>
</gene>
<organism evidence="1 2">
    <name type="scientific">Klebsiella huaxiensis</name>
    <dbReference type="NCBI Taxonomy" id="2153354"/>
    <lineage>
        <taxon>Bacteria</taxon>
        <taxon>Pseudomonadati</taxon>
        <taxon>Pseudomonadota</taxon>
        <taxon>Gammaproteobacteria</taxon>
        <taxon>Enterobacterales</taxon>
        <taxon>Enterobacteriaceae</taxon>
        <taxon>Klebsiella/Raoultella group</taxon>
        <taxon>Klebsiella</taxon>
    </lineage>
</organism>
<dbReference type="EMBL" id="JAPQEX020000001">
    <property type="protein sequence ID" value="MDG1642598.1"/>
    <property type="molecule type" value="Genomic_DNA"/>
</dbReference>